<reference evidence="2" key="1">
    <citation type="submission" date="2019-08" db="EMBL/GenBank/DDBJ databases">
        <title>The improved chromosome-level genome for the pearl oyster Pinctada fucata martensii using PacBio sequencing and Hi-C.</title>
        <authorList>
            <person name="Zheng Z."/>
        </authorList>
    </citation>
    <scope>NUCLEOTIDE SEQUENCE</scope>
    <source>
        <strain evidence="2">ZZ-2019</strain>
        <tissue evidence="2">Adductor muscle</tissue>
    </source>
</reference>
<comment type="caution">
    <text evidence="2">The sequence shown here is derived from an EMBL/GenBank/DDBJ whole genome shotgun (WGS) entry which is preliminary data.</text>
</comment>
<keyword evidence="3" id="KW-1185">Reference proteome</keyword>
<evidence type="ECO:0000313" key="3">
    <source>
        <dbReference type="Proteomes" id="UP001186944"/>
    </source>
</evidence>
<proteinExistence type="predicted"/>
<organism evidence="2 3">
    <name type="scientific">Pinctada imbricata</name>
    <name type="common">Atlantic pearl-oyster</name>
    <name type="synonym">Pinctada martensii</name>
    <dbReference type="NCBI Taxonomy" id="66713"/>
    <lineage>
        <taxon>Eukaryota</taxon>
        <taxon>Metazoa</taxon>
        <taxon>Spiralia</taxon>
        <taxon>Lophotrochozoa</taxon>
        <taxon>Mollusca</taxon>
        <taxon>Bivalvia</taxon>
        <taxon>Autobranchia</taxon>
        <taxon>Pteriomorphia</taxon>
        <taxon>Pterioida</taxon>
        <taxon>Pterioidea</taxon>
        <taxon>Pteriidae</taxon>
        <taxon>Pinctada</taxon>
    </lineage>
</organism>
<sequence>MPQKESPVIDRRGRSPNVGEKIRNSQIKDKEVRRKLFGGTKSRSSIRPESRRRDNYRRKIKMEGNFIRFLGPDNSPSHAQYNDIYWFQNGRPQNEDINTSENAQWKYLAFDHHSNESNVCMEVPLSPGKTDPSSWVYMATEVPSEEFWTERLQFDSDEDESDDDEDIDDILSKIDSDTLISIFQEQIKAVSETSLSLSERYPSFYVAEQKPHRTSALETTHDIYNRNTHGNYNRNHTWQLQ</sequence>
<feature type="region of interest" description="Disordered" evidence="1">
    <location>
        <begin position="1"/>
        <end position="54"/>
    </location>
</feature>
<dbReference type="Proteomes" id="UP001186944">
    <property type="component" value="Unassembled WGS sequence"/>
</dbReference>
<accession>A0AA88XYG3</accession>
<evidence type="ECO:0000313" key="2">
    <source>
        <dbReference type="EMBL" id="KAK3094187.1"/>
    </source>
</evidence>
<name>A0AA88XYG3_PINIB</name>
<feature type="compositionally biased region" description="Basic and acidic residues" evidence="1">
    <location>
        <begin position="20"/>
        <end position="34"/>
    </location>
</feature>
<dbReference type="AlphaFoldDB" id="A0AA88XYG3"/>
<gene>
    <name evidence="2" type="ORF">FSP39_025195</name>
</gene>
<dbReference type="EMBL" id="VSWD01000009">
    <property type="protein sequence ID" value="KAK3094187.1"/>
    <property type="molecule type" value="Genomic_DNA"/>
</dbReference>
<protein>
    <submittedName>
        <fullName evidence="2">Uncharacterized protein</fullName>
    </submittedName>
</protein>
<evidence type="ECO:0000256" key="1">
    <source>
        <dbReference type="SAM" id="MobiDB-lite"/>
    </source>
</evidence>